<proteinExistence type="predicted"/>
<dbReference type="EMBL" id="BSXT01018981">
    <property type="protein sequence ID" value="GMG17121.1"/>
    <property type="molecule type" value="Genomic_DNA"/>
</dbReference>
<keyword evidence="2" id="KW-1185">Reference proteome</keyword>
<comment type="caution">
    <text evidence="1">The sequence shown here is derived from an EMBL/GenBank/DDBJ whole genome shotgun (WGS) entry which is preliminary data.</text>
</comment>
<name>A0A9W6YP07_9STRA</name>
<protein>
    <submittedName>
        <fullName evidence="1">Unnamed protein product</fullName>
    </submittedName>
</protein>
<evidence type="ECO:0000313" key="1">
    <source>
        <dbReference type="EMBL" id="GMG17121.1"/>
    </source>
</evidence>
<evidence type="ECO:0000313" key="2">
    <source>
        <dbReference type="Proteomes" id="UP001165121"/>
    </source>
</evidence>
<sequence>MEQPDYFNDGTGRVCELLKGYTDLNKPLDCGTKPCTMYRRVGEVLPLQIDAYRDADHANCPDTSRSVTGYLLRLNKCVFMYKSKKQDKVTIDTCSSELFAASMCVEDLMWARKLLKEIRGKSPPCSTLHMDNQSTITVVKEHGNYKRMKRFAKKSRKIAEFVKKGKITVEYDSSGENILLTLPRKRWDLSGSRVSVGH</sequence>
<gene>
    <name evidence="1" type="ORF">Pfra01_003001900</name>
</gene>
<dbReference type="Proteomes" id="UP001165121">
    <property type="component" value="Unassembled WGS sequence"/>
</dbReference>
<dbReference type="PANTHER" id="PTHR11439:SF515">
    <property type="entry name" value="GAG-POL POLYPROTEIN"/>
    <property type="match status" value="1"/>
</dbReference>
<dbReference type="PANTHER" id="PTHR11439">
    <property type="entry name" value="GAG-POL-RELATED RETROTRANSPOSON"/>
    <property type="match status" value="1"/>
</dbReference>
<dbReference type="AlphaFoldDB" id="A0A9W6YP07"/>
<reference evidence="1" key="1">
    <citation type="submission" date="2023-04" db="EMBL/GenBank/DDBJ databases">
        <title>Phytophthora fragariaefolia NBRC 109709.</title>
        <authorList>
            <person name="Ichikawa N."/>
            <person name="Sato H."/>
            <person name="Tonouchi N."/>
        </authorList>
    </citation>
    <scope>NUCLEOTIDE SEQUENCE</scope>
    <source>
        <strain evidence="1">NBRC 109709</strain>
    </source>
</reference>
<accession>A0A9W6YP07</accession>
<dbReference type="OrthoDB" id="91401at2759"/>
<dbReference type="CDD" id="cd09272">
    <property type="entry name" value="RNase_HI_RT_Ty1"/>
    <property type="match status" value="1"/>
</dbReference>
<organism evidence="1 2">
    <name type="scientific">Phytophthora fragariaefolia</name>
    <dbReference type="NCBI Taxonomy" id="1490495"/>
    <lineage>
        <taxon>Eukaryota</taxon>
        <taxon>Sar</taxon>
        <taxon>Stramenopiles</taxon>
        <taxon>Oomycota</taxon>
        <taxon>Peronosporomycetes</taxon>
        <taxon>Peronosporales</taxon>
        <taxon>Peronosporaceae</taxon>
        <taxon>Phytophthora</taxon>
    </lineage>
</organism>